<accession>A0AAV5U722</accession>
<dbReference type="AlphaFoldDB" id="A0AAV5U722"/>
<feature type="non-terminal residue" evidence="2">
    <location>
        <position position="1"/>
    </location>
</feature>
<sequence length="126" mass="14315">LICLGGAACLLREWMVHGVRFLGHKNSRVLFHAYYAMFITVGVSMGVLYLIDFVRLRFTCVLLDFRLVVSLRACTMSAILSSHLILIFLSLERLYSSVFPAHFERYSAQRLTAAFAVAMVSELIDY</sequence>
<evidence type="ECO:0000313" key="2">
    <source>
        <dbReference type="EMBL" id="GMT01965.1"/>
    </source>
</evidence>
<dbReference type="PANTHER" id="PTHR46561">
    <property type="entry name" value="SERPENTINE RECEPTOR, CLASS AB (CLASS A-LIKE)-RELATED"/>
    <property type="match status" value="1"/>
</dbReference>
<gene>
    <name evidence="2" type="ORF">PENTCL1PPCAC_24139</name>
</gene>
<keyword evidence="1" id="KW-0472">Membrane</keyword>
<name>A0AAV5U722_9BILA</name>
<evidence type="ECO:0000313" key="3">
    <source>
        <dbReference type="Proteomes" id="UP001432027"/>
    </source>
</evidence>
<comment type="caution">
    <text evidence="2">The sequence shown here is derived from an EMBL/GenBank/DDBJ whole genome shotgun (WGS) entry which is preliminary data.</text>
</comment>
<feature type="transmembrane region" description="Helical" evidence="1">
    <location>
        <begin position="67"/>
        <end position="91"/>
    </location>
</feature>
<reference evidence="2" key="1">
    <citation type="submission" date="2023-10" db="EMBL/GenBank/DDBJ databases">
        <title>Genome assembly of Pristionchus species.</title>
        <authorList>
            <person name="Yoshida K."/>
            <person name="Sommer R.J."/>
        </authorList>
    </citation>
    <scope>NUCLEOTIDE SEQUENCE</scope>
    <source>
        <strain evidence="2">RS0144</strain>
    </source>
</reference>
<evidence type="ECO:0000256" key="1">
    <source>
        <dbReference type="SAM" id="Phobius"/>
    </source>
</evidence>
<dbReference type="EMBL" id="BTSX01000005">
    <property type="protein sequence ID" value="GMT01965.1"/>
    <property type="molecule type" value="Genomic_DNA"/>
</dbReference>
<dbReference type="PANTHER" id="PTHR46561:SF11">
    <property type="entry name" value="SERPENTINE RECEPTOR CLASS ALPHA_BETA-14"/>
    <property type="match status" value="1"/>
</dbReference>
<feature type="transmembrane region" description="Helical" evidence="1">
    <location>
        <begin position="34"/>
        <end position="55"/>
    </location>
</feature>
<dbReference type="Proteomes" id="UP001432027">
    <property type="component" value="Unassembled WGS sequence"/>
</dbReference>
<keyword evidence="1" id="KW-0812">Transmembrane</keyword>
<proteinExistence type="predicted"/>
<organism evidence="2 3">
    <name type="scientific">Pristionchus entomophagus</name>
    <dbReference type="NCBI Taxonomy" id="358040"/>
    <lineage>
        <taxon>Eukaryota</taxon>
        <taxon>Metazoa</taxon>
        <taxon>Ecdysozoa</taxon>
        <taxon>Nematoda</taxon>
        <taxon>Chromadorea</taxon>
        <taxon>Rhabditida</taxon>
        <taxon>Rhabditina</taxon>
        <taxon>Diplogasteromorpha</taxon>
        <taxon>Diplogasteroidea</taxon>
        <taxon>Neodiplogasteridae</taxon>
        <taxon>Pristionchus</taxon>
    </lineage>
</organism>
<dbReference type="InterPro" id="IPR053286">
    <property type="entry name" value="Nematode_rcpt-like_srab"/>
</dbReference>
<evidence type="ECO:0008006" key="4">
    <source>
        <dbReference type="Google" id="ProtNLM"/>
    </source>
</evidence>
<keyword evidence="3" id="KW-1185">Reference proteome</keyword>
<keyword evidence="1" id="KW-1133">Transmembrane helix</keyword>
<feature type="non-terminal residue" evidence="2">
    <location>
        <position position="126"/>
    </location>
</feature>
<protein>
    <recommendedName>
        <fullName evidence="4">G protein-coupled receptor</fullName>
    </recommendedName>
</protein>